<feature type="domain" description="Clr5" evidence="1">
    <location>
        <begin position="30"/>
        <end position="86"/>
    </location>
</feature>
<protein>
    <recommendedName>
        <fullName evidence="1">Clr5 domain-containing protein</fullName>
    </recommendedName>
</protein>
<evidence type="ECO:0000313" key="3">
    <source>
        <dbReference type="Proteomes" id="UP000091967"/>
    </source>
</evidence>
<dbReference type="Pfam" id="PF14420">
    <property type="entry name" value="Clr5"/>
    <property type="match status" value="1"/>
</dbReference>
<proteinExistence type="predicted"/>
<accession>A0A1B8AZF1</accession>
<evidence type="ECO:0000313" key="2">
    <source>
        <dbReference type="EMBL" id="OBS25870.1"/>
    </source>
</evidence>
<dbReference type="Proteomes" id="UP000091967">
    <property type="component" value="Unassembled WGS sequence"/>
</dbReference>
<dbReference type="OMA" id="WKHPFCH"/>
<gene>
    <name evidence="2" type="ORF">FPOA_06404</name>
</gene>
<reference evidence="2 3" key="1">
    <citation type="submission" date="2016-06" db="EMBL/GenBank/DDBJ databases">
        <title>Living apart together: crosstalk between the core and supernumerary genomes in a fungal plant pathogen.</title>
        <authorList>
            <person name="Vanheule A."/>
            <person name="Audenaert K."/>
            <person name="Warris S."/>
            <person name="Van De Geest H."/>
            <person name="Schijlen E."/>
            <person name="Hofte M."/>
            <person name="De Saeger S."/>
            <person name="Haesaert G."/>
            <person name="Waalwijk C."/>
            <person name="Van Der Lee T."/>
        </authorList>
    </citation>
    <scope>NUCLEOTIDE SEQUENCE [LARGE SCALE GENOMIC DNA]</scope>
    <source>
        <strain evidence="2 3">2516</strain>
    </source>
</reference>
<name>A0A1B8AZF1_FUSPO</name>
<dbReference type="AlphaFoldDB" id="A0A1B8AZF1"/>
<evidence type="ECO:0000259" key="1">
    <source>
        <dbReference type="Pfam" id="PF14420"/>
    </source>
</evidence>
<sequence>MSQAPADLVNVPPELFPQSDDHKYLHASHKDRWEHLKSVVIQLYTGNYGKNNNPPTIVQIVYFMKKHYSFHAAANEYPHRFRAWGVSDRRLTKAMVNDIAAAFGRRVAAGISTSRVKLKRGAREEQLDVRRVKRHLEGHNSSINPEMMQLGWLSSWALPYAAFVSALPKNPDAPSPYGTQATTPDYLRINDSGTTCTQDERIPQSPNTELLLRKARNDQTSLFLQGRLRDLMVSMSQEDRRICVDYFHDFYMHGFVTAKSWGYSPPTVDVRTPSGFAPSTFNPLLPDAAGDSNRANHPTNLCSRCNHVKDIQRESLPEQLPDPSSTSMSFPDCLYTSIATGEFTELRNDDLPLSHDTIIQSLKQNPIALKVDSWRLAIMAGNANLLVDVYRNIEEEYDWNKECNEERNNFQEKYYFDQESDIDEENDVREQLRIPQEIESTYPYHLAASFLNAGGPCCKVFESLETALPRSYLVRHNISDIGHTILDSLLVSVLRSHTTVQPEIVSDEFRALLRFPCEENDICGRWDADSPEVRGLFAEGYARIPTRWKHPFCHSSVRAVCHCTMRIFGDLTCADINCPSGLFIRRCTECGIELRLGPLHTVVATAFFLGQSGMAGETLFGPLAILVCLVNMGAYVNLRVDMSVEEILRTSETGQCRHRLMNAAEMMQCVPASVIQGWSEACQAGWACMLQLLRFAQAHPVYTCQLDMDAINSPADRFMEPQCDLREFHDSSNFGCANQTIGLLWAMIQAEILTYRRLEVNDPWISNNFQMVAMQTWLKGETKDFNTPLVSGGRIKAHTRCGWFLDYHGSACVYAIASDVCKD</sequence>
<dbReference type="EMBL" id="LYXU01000002">
    <property type="protein sequence ID" value="OBS25870.1"/>
    <property type="molecule type" value="Genomic_DNA"/>
</dbReference>
<organism evidence="2 3">
    <name type="scientific">Fusarium poae</name>
    <dbReference type="NCBI Taxonomy" id="36050"/>
    <lineage>
        <taxon>Eukaryota</taxon>
        <taxon>Fungi</taxon>
        <taxon>Dikarya</taxon>
        <taxon>Ascomycota</taxon>
        <taxon>Pezizomycotina</taxon>
        <taxon>Sordariomycetes</taxon>
        <taxon>Hypocreomycetidae</taxon>
        <taxon>Hypocreales</taxon>
        <taxon>Nectriaceae</taxon>
        <taxon>Fusarium</taxon>
    </lineage>
</organism>
<dbReference type="InterPro" id="IPR025676">
    <property type="entry name" value="Clr5_dom"/>
</dbReference>
<dbReference type="STRING" id="36050.A0A1B8AZF1"/>
<comment type="caution">
    <text evidence="2">The sequence shown here is derived from an EMBL/GenBank/DDBJ whole genome shotgun (WGS) entry which is preliminary data.</text>
</comment>
<keyword evidence="3" id="KW-1185">Reference proteome</keyword>